<evidence type="ECO:0000313" key="5">
    <source>
        <dbReference type="Proteomes" id="UP000303847"/>
    </source>
</evidence>
<dbReference type="Proteomes" id="UP000295985">
    <property type="component" value="Unassembled WGS sequence"/>
</dbReference>
<protein>
    <submittedName>
        <fullName evidence="2">Uncharacterized protein</fullName>
    </submittedName>
</protein>
<proteinExistence type="predicted"/>
<keyword evidence="1" id="KW-0732">Signal</keyword>
<dbReference type="InterPro" id="IPR027375">
    <property type="entry name" value="DKNYY"/>
</dbReference>
<evidence type="ECO:0000313" key="2">
    <source>
        <dbReference type="EMBL" id="PWC19356.1"/>
    </source>
</evidence>
<dbReference type="Proteomes" id="UP000303847">
    <property type="component" value="Chromosome"/>
</dbReference>
<sequence>MNRLLFTRTMALGAFSLLATQHSGAAEIDNVKPPFKTSGSMVVFQPFENSTPEPLPDADSANFKLIYKGNYPDKTNIASSGRNYYCNALKLPQEFNPDSASIIEESFLLANGKAYVNCKPMNFNVDDDNFAALDFPFFTDRKVVFTIKGESVDGADAATFETLENNQAKDKNRYYVIAGKSVALPYKRSASAYPPCYGLRVKSSLSKT</sequence>
<evidence type="ECO:0000313" key="3">
    <source>
        <dbReference type="EMBL" id="QCR03636.1"/>
    </source>
</evidence>
<dbReference type="OrthoDB" id="6432319at2"/>
<name>A0A2U1UCE1_9GAMM</name>
<evidence type="ECO:0000256" key="1">
    <source>
        <dbReference type="SAM" id="SignalP"/>
    </source>
</evidence>
<feature type="chain" id="PRO_5015775632" evidence="1">
    <location>
        <begin position="26"/>
        <end position="208"/>
    </location>
</feature>
<reference evidence="2 4" key="1">
    <citation type="submission" date="2018-04" db="EMBL/GenBank/DDBJ databases">
        <title>Brenneria corticis sp.nov.</title>
        <authorList>
            <person name="Li Y."/>
        </authorList>
    </citation>
    <scope>NUCLEOTIDE SEQUENCE [LARGE SCALE GENOMIC DNA]</scope>
    <source>
        <strain evidence="2 4">LMG 2694</strain>
    </source>
</reference>
<evidence type="ECO:0000313" key="4">
    <source>
        <dbReference type="Proteomes" id="UP000295985"/>
    </source>
</evidence>
<dbReference type="Pfam" id="PF13644">
    <property type="entry name" value="DKNYY"/>
    <property type="match status" value="1"/>
</dbReference>
<keyword evidence="5" id="KW-1185">Reference proteome</keyword>
<dbReference type="EMBL" id="QDKK01000056">
    <property type="protein sequence ID" value="PWC19356.1"/>
    <property type="molecule type" value="Genomic_DNA"/>
</dbReference>
<dbReference type="AlphaFoldDB" id="A0A2U1UCE1"/>
<feature type="signal peptide" evidence="1">
    <location>
        <begin position="1"/>
        <end position="25"/>
    </location>
</feature>
<reference evidence="3 5" key="2">
    <citation type="submission" date="2018-11" db="EMBL/GenBank/DDBJ databases">
        <title>Genome sequences of Brenneria nigrifluens and Brenneria rubrifaciens.</title>
        <authorList>
            <person name="Poret-Peterson A.T."/>
            <person name="McClean A.E."/>
            <person name="Kluepfel D.A."/>
        </authorList>
    </citation>
    <scope>NUCLEOTIDE SEQUENCE [LARGE SCALE GENOMIC DNA]</scope>
    <source>
        <strain evidence="3 5">ATCC 13028</strain>
    </source>
</reference>
<accession>A0A2U1UCE1</accession>
<dbReference type="EMBL" id="CP034036">
    <property type="protein sequence ID" value="QCR03636.1"/>
    <property type="molecule type" value="Genomic_DNA"/>
</dbReference>
<gene>
    <name evidence="2" type="ORF">DDT54_22230</name>
    <name evidence="3" type="ORF">EH206_05135</name>
</gene>
<organism evidence="2 4">
    <name type="scientific">Brenneria nigrifluens DSM 30175 = ATCC 13028</name>
    <dbReference type="NCBI Taxonomy" id="1121120"/>
    <lineage>
        <taxon>Bacteria</taxon>
        <taxon>Pseudomonadati</taxon>
        <taxon>Pseudomonadota</taxon>
        <taxon>Gammaproteobacteria</taxon>
        <taxon>Enterobacterales</taxon>
        <taxon>Pectobacteriaceae</taxon>
        <taxon>Brenneria</taxon>
    </lineage>
</organism>